<feature type="region of interest" description="Disordered" evidence="1">
    <location>
        <begin position="188"/>
        <end position="217"/>
    </location>
</feature>
<feature type="compositionally biased region" description="Low complexity" evidence="1">
    <location>
        <begin position="32"/>
        <end position="55"/>
    </location>
</feature>
<evidence type="ECO:0000313" key="3">
    <source>
        <dbReference type="Proteomes" id="UP000698800"/>
    </source>
</evidence>
<keyword evidence="3" id="KW-1185">Reference proteome</keyword>
<evidence type="ECO:0000313" key="2">
    <source>
        <dbReference type="EMBL" id="KAH0538239.1"/>
    </source>
</evidence>
<feature type="compositionally biased region" description="Polar residues" evidence="1">
    <location>
        <begin position="114"/>
        <end position="127"/>
    </location>
</feature>
<gene>
    <name evidence="2" type="ORF">FGG08_005158</name>
</gene>
<evidence type="ECO:0000256" key="1">
    <source>
        <dbReference type="SAM" id="MobiDB-lite"/>
    </source>
</evidence>
<feature type="compositionally biased region" description="Basic and acidic residues" evidence="1">
    <location>
        <begin position="426"/>
        <end position="448"/>
    </location>
</feature>
<feature type="compositionally biased region" description="Low complexity" evidence="1">
    <location>
        <begin position="192"/>
        <end position="208"/>
    </location>
</feature>
<feature type="compositionally biased region" description="Low complexity" evidence="1">
    <location>
        <begin position="307"/>
        <end position="321"/>
    </location>
</feature>
<dbReference type="AlphaFoldDB" id="A0A9P8I7S7"/>
<accession>A0A9P8I7S7</accession>
<feature type="compositionally biased region" description="Polar residues" evidence="1">
    <location>
        <begin position="12"/>
        <end position="25"/>
    </location>
</feature>
<comment type="caution">
    <text evidence="2">The sequence shown here is derived from an EMBL/GenBank/DDBJ whole genome shotgun (WGS) entry which is preliminary data.</text>
</comment>
<dbReference type="Proteomes" id="UP000698800">
    <property type="component" value="Unassembled WGS sequence"/>
</dbReference>
<sequence>MAPLPPLVVEHNNVSPRANQQQQKPTAPPLRTSGSALSASAAPSSSPAVASVATADGGTPKTTTPERTRSPNATRNSGPPPKIVVKKEPPTSPELPTSRHRPRKLDLSKDPSGPGSQLLSSRPSGGQLTARDGPLAMQDVGLACLSPGFSTQDPTMREQLQRSISVRDHQRSIIESRLQKTAKPGEIAEAAPKTGDGTTLGGLKTPGTSSRKRPPPGLSIVPPSHEQFANERVIQSAPLHQTFTGRHQPHPATRHTANQHSNLSNTSHIHHVPATQTNNRLPPITDVFASEGLGAHRGGGRNGFYQSNSASNSSHSNSRPSFPSPVNPSAHAAATSTPSARPREYRSAEEAVASMSGGREDLLPKIIHYGGHQPPTPPSPNPGLTPHKMGHLESNGNVARSGGGRRRARAEYERDMGSPPLGSGPDARRGPFGEGRDSPESQRRKKEEFLTLCSRAWDLFHS</sequence>
<feature type="compositionally biased region" description="Pro residues" evidence="1">
    <location>
        <begin position="374"/>
        <end position="383"/>
    </location>
</feature>
<reference evidence="2" key="1">
    <citation type="submission" date="2021-03" db="EMBL/GenBank/DDBJ databases">
        <title>Comparative genomics and phylogenomic investigation of the class Geoglossomycetes provide insights into ecological specialization and systematics.</title>
        <authorList>
            <person name="Melie T."/>
            <person name="Pirro S."/>
            <person name="Miller A.N."/>
            <person name="Quandt A."/>
        </authorList>
    </citation>
    <scope>NUCLEOTIDE SEQUENCE</scope>
    <source>
        <strain evidence="2">GBOQ0MN5Z8</strain>
    </source>
</reference>
<protein>
    <submittedName>
        <fullName evidence="2">Uncharacterized protein</fullName>
    </submittedName>
</protein>
<feature type="region of interest" description="Disordered" evidence="1">
    <location>
        <begin position="1"/>
        <end position="134"/>
    </location>
</feature>
<feature type="compositionally biased region" description="Polar residues" evidence="1">
    <location>
        <begin position="255"/>
        <end position="264"/>
    </location>
</feature>
<feature type="compositionally biased region" description="Low complexity" evidence="1">
    <location>
        <begin position="328"/>
        <end position="340"/>
    </location>
</feature>
<dbReference type="OrthoDB" id="4463286at2759"/>
<feature type="region of interest" description="Disordered" evidence="1">
    <location>
        <begin position="290"/>
        <end position="448"/>
    </location>
</feature>
<dbReference type="EMBL" id="JAGHQL010000117">
    <property type="protein sequence ID" value="KAH0538239.1"/>
    <property type="molecule type" value="Genomic_DNA"/>
</dbReference>
<organism evidence="2 3">
    <name type="scientific">Glutinoglossum americanum</name>
    <dbReference type="NCBI Taxonomy" id="1670608"/>
    <lineage>
        <taxon>Eukaryota</taxon>
        <taxon>Fungi</taxon>
        <taxon>Dikarya</taxon>
        <taxon>Ascomycota</taxon>
        <taxon>Pezizomycotina</taxon>
        <taxon>Geoglossomycetes</taxon>
        <taxon>Geoglossales</taxon>
        <taxon>Geoglossaceae</taxon>
        <taxon>Glutinoglossum</taxon>
    </lineage>
</organism>
<feature type="region of interest" description="Disordered" evidence="1">
    <location>
        <begin position="243"/>
        <end position="264"/>
    </location>
</feature>
<proteinExistence type="predicted"/>
<name>A0A9P8I7S7_9PEZI</name>